<accession>A0AAW1UQI3</accession>
<sequence length="98" mass="10451">MLSYMLPAVEEKPLAEIDGIDDDEGGGKFERALIHENADARKGDASGLDSIVKDTSVNSFLSDATTVTVSHSSMTNTSLSDKGKPKFINGGKPQPLKR</sequence>
<name>A0AAW1UQI3_9CUCU</name>
<proteinExistence type="predicted"/>
<keyword evidence="3" id="KW-1185">Reference proteome</keyword>
<evidence type="ECO:0000313" key="2">
    <source>
        <dbReference type="EMBL" id="KAK9885776.1"/>
    </source>
</evidence>
<protein>
    <submittedName>
        <fullName evidence="2">Uncharacterized protein</fullName>
    </submittedName>
</protein>
<evidence type="ECO:0000313" key="3">
    <source>
        <dbReference type="Proteomes" id="UP001431783"/>
    </source>
</evidence>
<organism evidence="2 3">
    <name type="scientific">Henosepilachna vigintioctopunctata</name>
    <dbReference type="NCBI Taxonomy" id="420089"/>
    <lineage>
        <taxon>Eukaryota</taxon>
        <taxon>Metazoa</taxon>
        <taxon>Ecdysozoa</taxon>
        <taxon>Arthropoda</taxon>
        <taxon>Hexapoda</taxon>
        <taxon>Insecta</taxon>
        <taxon>Pterygota</taxon>
        <taxon>Neoptera</taxon>
        <taxon>Endopterygota</taxon>
        <taxon>Coleoptera</taxon>
        <taxon>Polyphaga</taxon>
        <taxon>Cucujiformia</taxon>
        <taxon>Coccinelloidea</taxon>
        <taxon>Coccinellidae</taxon>
        <taxon>Epilachninae</taxon>
        <taxon>Epilachnini</taxon>
        <taxon>Henosepilachna</taxon>
    </lineage>
</organism>
<feature type="compositionally biased region" description="Polar residues" evidence="1">
    <location>
        <begin position="71"/>
        <end position="80"/>
    </location>
</feature>
<dbReference type="EMBL" id="JARQZJ010000097">
    <property type="protein sequence ID" value="KAK9885776.1"/>
    <property type="molecule type" value="Genomic_DNA"/>
</dbReference>
<feature type="region of interest" description="Disordered" evidence="1">
    <location>
        <begin position="71"/>
        <end position="98"/>
    </location>
</feature>
<reference evidence="2 3" key="1">
    <citation type="submission" date="2023-03" db="EMBL/GenBank/DDBJ databases">
        <title>Genome insight into feeding habits of ladybird beetles.</title>
        <authorList>
            <person name="Li H.-S."/>
            <person name="Huang Y.-H."/>
            <person name="Pang H."/>
        </authorList>
    </citation>
    <scope>NUCLEOTIDE SEQUENCE [LARGE SCALE GENOMIC DNA]</scope>
    <source>
        <strain evidence="2">SYSU_2023b</strain>
        <tissue evidence="2">Whole body</tissue>
    </source>
</reference>
<dbReference type="AlphaFoldDB" id="A0AAW1UQI3"/>
<dbReference type="Proteomes" id="UP001431783">
    <property type="component" value="Unassembled WGS sequence"/>
</dbReference>
<gene>
    <name evidence="2" type="ORF">WA026_013646</name>
</gene>
<evidence type="ECO:0000256" key="1">
    <source>
        <dbReference type="SAM" id="MobiDB-lite"/>
    </source>
</evidence>
<comment type="caution">
    <text evidence="2">The sequence shown here is derived from an EMBL/GenBank/DDBJ whole genome shotgun (WGS) entry which is preliminary data.</text>
</comment>